<comment type="caution">
    <text evidence="2">The sequence shown here is derived from an EMBL/GenBank/DDBJ whole genome shotgun (WGS) entry which is preliminary data.</text>
</comment>
<dbReference type="Proteomes" id="UP000289738">
    <property type="component" value="Chromosome B02"/>
</dbReference>
<keyword evidence="1" id="KW-0472">Membrane</keyword>
<dbReference type="Gramene" id="arahy.Tifrunner.gnm2.ann2.Ah12g374900.1">
    <property type="protein sequence ID" value="arahy.Tifrunner.gnm2.ann2.Ah12g374900.1-CDS"/>
    <property type="gene ID" value="arahy.Tifrunner.gnm2.ann2.Ah12g374900"/>
</dbReference>
<proteinExistence type="predicted"/>
<dbReference type="AlphaFoldDB" id="A0A445ALD7"/>
<gene>
    <name evidence="2" type="ORF">Ahy_B02g061601</name>
</gene>
<feature type="transmembrane region" description="Helical" evidence="1">
    <location>
        <begin position="167"/>
        <end position="186"/>
    </location>
</feature>
<evidence type="ECO:0000313" key="3">
    <source>
        <dbReference type="Proteomes" id="UP000289738"/>
    </source>
</evidence>
<name>A0A445ALD7_ARAHY</name>
<keyword evidence="1" id="KW-0812">Transmembrane</keyword>
<keyword evidence="1" id="KW-1133">Transmembrane helix</keyword>
<reference evidence="2 3" key="1">
    <citation type="submission" date="2019-01" db="EMBL/GenBank/DDBJ databases">
        <title>Sequencing of cultivated peanut Arachis hypogaea provides insights into genome evolution and oil improvement.</title>
        <authorList>
            <person name="Chen X."/>
        </authorList>
    </citation>
    <scope>NUCLEOTIDE SEQUENCE [LARGE SCALE GENOMIC DNA]</scope>
    <source>
        <strain evidence="3">cv. Fuhuasheng</strain>
        <tissue evidence="2">Leaves</tissue>
    </source>
</reference>
<feature type="transmembrane region" description="Helical" evidence="1">
    <location>
        <begin position="143"/>
        <end position="161"/>
    </location>
</feature>
<sequence>MDEINLVEDIHNKEVNISISKIKPSRRIKMAATLNQRKLSKFVMMRCSCRLEYNRHTSVDSPVSSDDDEELFNSTIPCHGIFIFLDSLLLGMLQVEYQNKNKSPWASHSIQIQTFLMAGCIYCAVLGIKIFNKQARSGYKGKILSFVLLIFGSISCASLLSIMLHPILLWTVLIIWGSILIILMDYHSLKSLIYWIFDLFFKLNNLHKSKQVSSNNIIAHQVAHVI</sequence>
<keyword evidence="3" id="KW-1185">Reference proteome</keyword>
<dbReference type="PANTHER" id="PTHR34115">
    <property type="entry name" value="PROTEIN, PUTATIVE-RELATED"/>
    <property type="match status" value="1"/>
</dbReference>
<organism evidence="2 3">
    <name type="scientific">Arachis hypogaea</name>
    <name type="common">Peanut</name>
    <dbReference type="NCBI Taxonomy" id="3818"/>
    <lineage>
        <taxon>Eukaryota</taxon>
        <taxon>Viridiplantae</taxon>
        <taxon>Streptophyta</taxon>
        <taxon>Embryophyta</taxon>
        <taxon>Tracheophyta</taxon>
        <taxon>Spermatophyta</taxon>
        <taxon>Magnoliopsida</taxon>
        <taxon>eudicotyledons</taxon>
        <taxon>Gunneridae</taxon>
        <taxon>Pentapetalae</taxon>
        <taxon>rosids</taxon>
        <taxon>fabids</taxon>
        <taxon>Fabales</taxon>
        <taxon>Fabaceae</taxon>
        <taxon>Papilionoideae</taxon>
        <taxon>50 kb inversion clade</taxon>
        <taxon>dalbergioids sensu lato</taxon>
        <taxon>Dalbergieae</taxon>
        <taxon>Pterocarpus clade</taxon>
        <taxon>Arachis</taxon>
    </lineage>
</organism>
<dbReference type="InterPro" id="IPR053258">
    <property type="entry name" value="Ca-permeable_cation_channel"/>
</dbReference>
<evidence type="ECO:0000313" key="2">
    <source>
        <dbReference type="EMBL" id="RYR27261.1"/>
    </source>
</evidence>
<dbReference type="EMBL" id="SDMP01000012">
    <property type="protein sequence ID" value="RYR27261.1"/>
    <property type="molecule type" value="Genomic_DNA"/>
</dbReference>
<feature type="transmembrane region" description="Helical" evidence="1">
    <location>
        <begin position="110"/>
        <end position="131"/>
    </location>
</feature>
<protein>
    <submittedName>
        <fullName evidence="2">Uncharacterized protein</fullName>
    </submittedName>
</protein>
<evidence type="ECO:0000256" key="1">
    <source>
        <dbReference type="SAM" id="Phobius"/>
    </source>
</evidence>
<dbReference type="OrthoDB" id="1429550at2759"/>
<accession>A0A445ALD7</accession>
<dbReference type="PANTHER" id="PTHR34115:SF6">
    <property type="entry name" value="PROTEIN, PUTATIVE-RELATED"/>
    <property type="match status" value="1"/>
</dbReference>